<dbReference type="CDD" id="cd06261">
    <property type="entry name" value="TM_PBP2"/>
    <property type="match status" value="1"/>
</dbReference>
<dbReference type="KEGG" id="pstu:UIB01_17715"/>
<dbReference type="NCBIfam" id="NF008232">
    <property type="entry name" value="PRK10999.1"/>
    <property type="match status" value="1"/>
</dbReference>
<gene>
    <name evidence="14" type="primary">malF</name>
    <name evidence="14" type="ORF">UIB01_17715</name>
</gene>
<dbReference type="GO" id="GO:0015423">
    <property type="term" value="F:ABC-type maltose transporter activity"/>
    <property type="evidence" value="ECO:0007669"/>
    <property type="project" value="TreeGrafter"/>
</dbReference>
<feature type="transmembrane region" description="Helical" evidence="11">
    <location>
        <begin position="289"/>
        <end position="312"/>
    </location>
</feature>
<name>A0A023WVQ9_STUST</name>
<feature type="transmembrane region" description="Helical" evidence="11">
    <location>
        <begin position="54"/>
        <end position="71"/>
    </location>
</feature>
<evidence type="ECO:0000256" key="6">
    <source>
        <dbReference type="ARBA" id="ARBA00022519"/>
    </source>
</evidence>
<proteinExistence type="inferred from homology"/>
<dbReference type="InterPro" id="IPR000515">
    <property type="entry name" value="MetI-like"/>
</dbReference>
<evidence type="ECO:0000256" key="8">
    <source>
        <dbReference type="ARBA" id="ARBA00022692"/>
    </source>
</evidence>
<dbReference type="EMBL" id="CP007509">
    <property type="protein sequence ID" value="AHY44203.1"/>
    <property type="molecule type" value="Genomic_DNA"/>
</dbReference>
<comment type="subcellular location">
    <subcellularLocation>
        <location evidence="2 12">Cell inner membrane</location>
        <topology evidence="2 12">Multi-pass membrane protein</topology>
    </subcellularLocation>
    <subcellularLocation>
        <location evidence="11">Cell membrane</location>
        <topology evidence="11">Multi-pass membrane protein</topology>
    </subcellularLocation>
</comment>
<dbReference type="PATRIC" id="fig|316.97.peg.3541"/>
<evidence type="ECO:0000256" key="3">
    <source>
        <dbReference type="ARBA" id="ARBA00009047"/>
    </source>
</evidence>
<dbReference type="Gene3D" id="1.20.58.370">
    <property type="entry name" value="MalF N-terminal region-like"/>
    <property type="match status" value="1"/>
</dbReference>
<dbReference type="FunFam" id="1.10.3720.10:FF:000030">
    <property type="entry name" value="Maltose ABC transporter permease MalF"/>
    <property type="match status" value="1"/>
</dbReference>
<feature type="transmembrane region" description="Helical" evidence="11">
    <location>
        <begin position="324"/>
        <end position="349"/>
    </location>
</feature>
<comment type="function">
    <text evidence="1 12">Part of the ABC transporter complex MalEFGK involved in maltose/maltodextrin import. Probably responsible for the translocation of the substrate across the membrane.</text>
</comment>
<keyword evidence="6 12" id="KW-0997">Cell inner membrane</keyword>
<dbReference type="InterPro" id="IPR035277">
    <property type="entry name" value="MalF_N"/>
</dbReference>
<evidence type="ECO:0000256" key="1">
    <source>
        <dbReference type="ARBA" id="ARBA00002264"/>
    </source>
</evidence>
<keyword evidence="7 12" id="KW-0762">Sugar transport</keyword>
<dbReference type="PROSITE" id="PS50928">
    <property type="entry name" value="ABC_TM1"/>
    <property type="match status" value="1"/>
</dbReference>
<evidence type="ECO:0000259" key="13">
    <source>
        <dbReference type="PROSITE" id="PS50928"/>
    </source>
</evidence>
<comment type="similarity">
    <text evidence="3 12">Belongs to the binding-protein-dependent transport system permease family. MalFG subfamily.</text>
</comment>
<sequence length="521" mass="57723">MNARAELPSPAMTRSTPWGLPRLVTTGLRWLLWLAFNAFALYLVVALYVQGQMAFALLGLVVSGIASYLFINRRMYAQRYIFPSVAGMLVFVIFPLLYTVGIGFTNYSGSHLLSQAQVERYHLNQTYLAGERFRFTLHQSPDGERLRIDKGEQGVFVSPPLTGEPDVEAPLSLQPAEAAGELGDALALREVIQRRKALEQWVMQAPDGSLLRLYGLREVAAVEPQYRQDGPGVLVDNRTGARLTADMERGFYVDETGKAVPPGFTVFAGFANFSRVLTEPSIREPFMQIFAWTFAFAGLTVVFTLALGLVLASLLQWELVRGKAFYRLMLILPYAVPAFISILVFRGLFNQNFGEINLLLDSLFGMRPDWFSDPALARTMILIVNTWLGYPYMLLLCMGLLQAIPRDQYEASAIDGASPLDNLLRITLPQLIKPLMPLLIASFAFNFNNFVLITLLTRGGPDIIGATTPAGTTDLLVSYTYRIAFQDSGQDFALAAAIATMIFLLVGAMALLNLKLSKVKV</sequence>
<evidence type="ECO:0000313" key="15">
    <source>
        <dbReference type="Proteomes" id="UP000025238"/>
    </source>
</evidence>
<dbReference type="SUPFAM" id="SSF160964">
    <property type="entry name" value="MalF N-terminal region-like"/>
    <property type="match status" value="1"/>
</dbReference>
<dbReference type="SUPFAM" id="SSF161098">
    <property type="entry name" value="MetI-like"/>
    <property type="match status" value="1"/>
</dbReference>
<dbReference type="Gene3D" id="2.40.430.10">
    <property type="entry name" value="D-maltodextrin-binding protein, MBP"/>
    <property type="match status" value="1"/>
</dbReference>
<evidence type="ECO:0000256" key="7">
    <source>
        <dbReference type="ARBA" id="ARBA00022597"/>
    </source>
</evidence>
<dbReference type="InterPro" id="IPR035906">
    <property type="entry name" value="MetI-like_sf"/>
</dbReference>
<keyword evidence="4 11" id="KW-0813">Transport</keyword>
<keyword evidence="8 11" id="KW-0812">Transmembrane</keyword>
<dbReference type="GO" id="GO:1990060">
    <property type="term" value="C:maltose transport complex"/>
    <property type="evidence" value="ECO:0007669"/>
    <property type="project" value="TreeGrafter"/>
</dbReference>
<feature type="transmembrane region" description="Helical" evidence="11">
    <location>
        <begin position="30"/>
        <end position="48"/>
    </location>
</feature>
<dbReference type="AlphaFoldDB" id="A0A023WVQ9"/>
<dbReference type="Pfam" id="PF00528">
    <property type="entry name" value="BPD_transp_1"/>
    <property type="match status" value="1"/>
</dbReference>
<dbReference type="InterPro" id="IPR048464">
    <property type="entry name" value="MalF_N_TM"/>
</dbReference>
<reference evidence="14 15" key="1">
    <citation type="submission" date="2014-03" db="EMBL/GenBank/DDBJ databases">
        <title>Complete genome sequence of Pseudomonas stutzeri 19SMN4.</title>
        <authorList>
            <person name="Brunet-Galmes I."/>
            <person name="Nogales B."/>
            <person name="Busquets A."/>
            <person name="Pena A."/>
            <person name="Gomila M."/>
            <person name="Garcia-Valdes E."/>
            <person name="Lalucat J."/>
            <person name="Bennasar A."/>
            <person name="Bosch R."/>
        </authorList>
    </citation>
    <scope>NUCLEOTIDE SEQUENCE [LARGE SCALE GENOMIC DNA]</scope>
    <source>
        <strain evidence="14 15">19SMN4</strain>
    </source>
</reference>
<dbReference type="Gene3D" id="1.10.3720.10">
    <property type="entry name" value="MetI-like"/>
    <property type="match status" value="1"/>
</dbReference>
<feature type="transmembrane region" description="Helical" evidence="11">
    <location>
        <begin position="80"/>
        <end position="104"/>
    </location>
</feature>
<evidence type="ECO:0000256" key="2">
    <source>
        <dbReference type="ARBA" id="ARBA00004429"/>
    </source>
</evidence>
<evidence type="ECO:0000256" key="4">
    <source>
        <dbReference type="ARBA" id="ARBA00022448"/>
    </source>
</evidence>
<dbReference type="GO" id="GO:0042956">
    <property type="term" value="P:maltodextrin transmembrane transport"/>
    <property type="evidence" value="ECO:0007669"/>
    <property type="project" value="TreeGrafter"/>
</dbReference>
<accession>A0A023WVQ9</accession>
<dbReference type="PANTHER" id="PTHR47314:SF1">
    <property type="entry name" value="MALTOSE_MALTODEXTRIN TRANSPORT SYSTEM PERMEASE PROTEIN MALF"/>
    <property type="match status" value="1"/>
</dbReference>
<dbReference type="PANTHER" id="PTHR47314">
    <property type="entry name" value="MALTOSE/MALTODEXTRIN TRANSPORT SYSTEM PERMEASE PROTEIN MALF"/>
    <property type="match status" value="1"/>
</dbReference>
<comment type="subunit">
    <text evidence="12">The complex is composed of two ATP-binding proteins (MalK), two transmembrane proteins (MalG and MalF) and a solute-binding protein (MalE).</text>
</comment>
<dbReference type="Pfam" id="PF20872">
    <property type="entry name" value="MalF_N_TM"/>
    <property type="match status" value="1"/>
</dbReference>
<evidence type="ECO:0000313" key="14">
    <source>
        <dbReference type="EMBL" id="AHY44203.1"/>
    </source>
</evidence>
<evidence type="ECO:0000256" key="10">
    <source>
        <dbReference type="ARBA" id="ARBA00023136"/>
    </source>
</evidence>
<dbReference type="Proteomes" id="UP000025238">
    <property type="component" value="Chromosome"/>
</dbReference>
<keyword evidence="10 11" id="KW-0472">Membrane</keyword>
<feature type="transmembrane region" description="Helical" evidence="11">
    <location>
        <begin position="435"/>
        <end position="456"/>
    </location>
</feature>
<evidence type="ECO:0000256" key="5">
    <source>
        <dbReference type="ARBA" id="ARBA00022475"/>
    </source>
</evidence>
<dbReference type="Gene3D" id="3.10.650.10">
    <property type="entry name" value="MalF N-terminal region-like"/>
    <property type="match status" value="1"/>
</dbReference>
<evidence type="ECO:0000256" key="11">
    <source>
        <dbReference type="RuleBase" id="RU363032"/>
    </source>
</evidence>
<evidence type="ECO:0000256" key="9">
    <source>
        <dbReference type="ARBA" id="ARBA00022989"/>
    </source>
</evidence>
<evidence type="ECO:0000256" key="12">
    <source>
        <dbReference type="RuleBase" id="RU367050"/>
    </source>
</evidence>
<feature type="transmembrane region" description="Helical" evidence="11">
    <location>
        <begin position="492"/>
        <end position="514"/>
    </location>
</feature>
<dbReference type="InterPro" id="IPR047103">
    <property type="entry name" value="MalF_P2_sf"/>
</dbReference>
<organism evidence="14 15">
    <name type="scientific">Stutzerimonas stutzeri</name>
    <name type="common">Pseudomonas stutzeri</name>
    <dbReference type="NCBI Taxonomy" id="316"/>
    <lineage>
        <taxon>Bacteria</taxon>
        <taxon>Pseudomonadati</taxon>
        <taxon>Pseudomonadota</taxon>
        <taxon>Gammaproteobacteria</taxon>
        <taxon>Pseudomonadales</taxon>
        <taxon>Pseudomonadaceae</taxon>
        <taxon>Stutzerimonas</taxon>
    </lineage>
</organism>
<feature type="domain" description="ABC transmembrane type-1" evidence="13">
    <location>
        <begin position="290"/>
        <end position="513"/>
    </location>
</feature>
<dbReference type="Pfam" id="PF14785">
    <property type="entry name" value="MalF_P2"/>
    <property type="match status" value="1"/>
</dbReference>
<feature type="transmembrane region" description="Helical" evidence="11">
    <location>
        <begin position="375"/>
        <end position="401"/>
    </location>
</feature>
<keyword evidence="5" id="KW-1003">Cell membrane</keyword>
<dbReference type="InterPro" id="IPR029345">
    <property type="entry name" value="MalF_P2"/>
</dbReference>
<protein>
    <recommendedName>
        <fullName evidence="12">Maltose/maltodextrin transport system permease protein</fullName>
    </recommendedName>
</protein>
<keyword evidence="9 11" id="KW-1133">Transmembrane helix</keyword>